<dbReference type="CDD" id="cd06261">
    <property type="entry name" value="TM_PBP2"/>
    <property type="match status" value="1"/>
</dbReference>
<keyword evidence="8 9" id="KW-0472">Membrane</keyword>
<comment type="similarity">
    <text evidence="2 9">Belongs to the binding-protein-dependent transport system permease family.</text>
</comment>
<keyword evidence="7 9" id="KW-1133">Transmembrane helix</keyword>
<evidence type="ECO:0000256" key="4">
    <source>
        <dbReference type="ARBA" id="ARBA00022475"/>
    </source>
</evidence>
<name>A0A1I3QGL1_9BACL</name>
<dbReference type="GO" id="GO:0006865">
    <property type="term" value="P:amino acid transport"/>
    <property type="evidence" value="ECO:0007669"/>
    <property type="project" value="UniProtKB-KW"/>
</dbReference>
<accession>A0A1I3QGL1</accession>
<dbReference type="NCBIfam" id="TIGR01726">
    <property type="entry name" value="HEQRo_perm_3TM"/>
    <property type="match status" value="1"/>
</dbReference>
<feature type="domain" description="ABC transmembrane type-1" evidence="10">
    <location>
        <begin position="92"/>
        <end position="280"/>
    </location>
</feature>
<feature type="transmembrane region" description="Helical" evidence="9">
    <location>
        <begin position="154"/>
        <end position="172"/>
    </location>
</feature>
<dbReference type="Gene3D" id="1.10.3720.10">
    <property type="entry name" value="MetI-like"/>
    <property type="match status" value="1"/>
</dbReference>
<evidence type="ECO:0000313" key="11">
    <source>
        <dbReference type="EMBL" id="SFJ32632.1"/>
    </source>
</evidence>
<evidence type="ECO:0000256" key="6">
    <source>
        <dbReference type="ARBA" id="ARBA00022970"/>
    </source>
</evidence>
<dbReference type="PANTHER" id="PTHR30614:SF0">
    <property type="entry name" value="L-CYSTINE TRANSPORT SYSTEM PERMEASE PROTEIN TCYL"/>
    <property type="match status" value="1"/>
</dbReference>
<comment type="subcellular location">
    <subcellularLocation>
        <location evidence="1 9">Cell membrane</location>
        <topology evidence="1 9">Multi-pass membrane protein</topology>
    </subcellularLocation>
</comment>
<evidence type="ECO:0000256" key="3">
    <source>
        <dbReference type="ARBA" id="ARBA00022448"/>
    </source>
</evidence>
<proteinExistence type="inferred from homology"/>
<dbReference type="InterPro" id="IPR043429">
    <property type="entry name" value="ArtM/GltK/GlnP/TcyL/YhdX-like"/>
</dbReference>
<dbReference type="GO" id="GO:0022857">
    <property type="term" value="F:transmembrane transporter activity"/>
    <property type="evidence" value="ECO:0007669"/>
    <property type="project" value="InterPro"/>
</dbReference>
<evidence type="ECO:0000313" key="12">
    <source>
        <dbReference type="Proteomes" id="UP000199545"/>
    </source>
</evidence>
<dbReference type="EMBL" id="FORR01000007">
    <property type="protein sequence ID" value="SFJ32632.1"/>
    <property type="molecule type" value="Genomic_DNA"/>
</dbReference>
<evidence type="ECO:0000256" key="1">
    <source>
        <dbReference type="ARBA" id="ARBA00004651"/>
    </source>
</evidence>
<keyword evidence="5 9" id="KW-0812">Transmembrane</keyword>
<dbReference type="STRING" id="46223.SAMN05421852_107144"/>
<evidence type="ECO:0000256" key="2">
    <source>
        <dbReference type="ARBA" id="ARBA00009306"/>
    </source>
</evidence>
<dbReference type="FunFam" id="1.10.3720.10:FF:000009">
    <property type="entry name" value="Amino acid ABC transporter permease"/>
    <property type="match status" value="1"/>
</dbReference>
<feature type="transmembrane region" description="Helical" evidence="9">
    <location>
        <begin position="94"/>
        <end position="116"/>
    </location>
</feature>
<keyword evidence="12" id="KW-1185">Reference proteome</keyword>
<evidence type="ECO:0000256" key="7">
    <source>
        <dbReference type="ARBA" id="ARBA00022989"/>
    </source>
</evidence>
<reference evidence="11 12" key="1">
    <citation type="submission" date="2016-10" db="EMBL/GenBank/DDBJ databases">
        <authorList>
            <person name="de Groot N.N."/>
        </authorList>
    </citation>
    <scope>NUCLEOTIDE SEQUENCE [LARGE SCALE GENOMIC DNA]</scope>
    <source>
        <strain evidence="11 12">DSM 44778</strain>
    </source>
</reference>
<dbReference type="Pfam" id="PF00528">
    <property type="entry name" value="BPD_transp_1"/>
    <property type="match status" value="1"/>
</dbReference>
<protein>
    <submittedName>
        <fullName evidence="11">Cystine transport system permease protein</fullName>
    </submittedName>
</protein>
<organism evidence="11 12">
    <name type="scientific">Thermoflavimicrobium dichotomicum</name>
    <dbReference type="NCBI Taxonomy" id="46223"/>
    <lineage>
        <taxon>Bacteria</taxon>
        <taxon>Bacillati</taxon>
        <taxon>Bacillota</taxon>
        <taxon>Bacilli</taxon>
        <taxon>Bacillales</taxon>
        <taxon>Thermoactinomycetaceae</taxon>
        <taxon>Thermoflavimicrobium</taxon>
    </lineage>
</organism>
<keyword evidence="3 9" id="KW-0813">Transport</keyword>
<gene>
    <name evidence="11" type="ORF">SAMN05421852_107144</name>
</gene>
<dbReference type="SUPFAM" id="SSF161098">
    <property type="entry name" value="MetI-like"/>
    <property type="match status" value="1"/>
</dbReference>
<dbReference type="Proteomes" id="UP000199545">
    <property type="component" value="Unassembled WGS sequence"/>
</dbReference>
<sequence>MIDEGFLFLLGMNRQKRNGKGTPTLKWSPCPSSEAREYVVLSSFSVSWCGHFFFVMSGNGVIRVDAWQYIQWENLFDLDLAIRSLPYVLKGFNYTIGISFLTMAIGLGLGLITAMGRMSKFWFFRLPARFYISIIRGTPLLVQLFILYFGLPVIGINLTPLAAAIIGLSLNVGGYSAETIRGAILSIPRGQWEAATALNMSHWQTMRRIIIPQATRVALPSLANTFLSLVKDTSLLSVITVPEMLYQAKIIGGREFDYMTMYILVALIYWVICTVLGILQEYLEKRFSRHVA</sequence>
<dbReference type="AlphaFoldDB" id="A0A1I3QGL1"/>
<evidence type="ECO:0000256" key="8">
    <source>
        <dbReference type="ARBA" id="ARBA00023136"/>
    </source>
</evidence>
<evidence type="ECO:0000256" key="5">
    <source>
        <dbReference type="ARBA" id="ARBA00022692"/>
    </source>
</evidence>
<evidence type="ECO:0000256" key="9">
    <source>
        <dbReference type="RuleBase" id="RU363032"/>
    </source>
</evidence>
<keyword evidence="6" id="KW-0029">Amino-acid transport</keyword>
<dbReference type="InterPro" id="IPR000515">
    <property type="entry name" value="MetI-like"/>
</dbReference>
<dbReference type="PROSITE" id="PS50928">
    <property type="entry name" value="ABC_TM1"/>
    <property type="match status" value="1"/>
</dbReference>
<evidence type="ECO:0000259" key="10">
    <source>
        <dbReference type="PROSITE" id="PS50928"/>
    </source>
</evidence>
<keyword evidence="4" id="KW-1003">Cell membrane</keyword>
<dbReference type="InterPro" id="IPR010065">
    <property type="entry name" value="AA_ABC_transptr_permease_3TM"/>
</dbReference>
<dbReference type="InterPro" id="IPR035906">
    <property type="entry name" value="MetI-like_sf"/>
</dbReference>
<dbReference type="GO" id="GO:0043190">
    <property type="term" value="C:ATP-binding cassette (ABC) transporter complex"/>
    <property type="evidence" value="ECO:0007669"/>
    <property type="project" value="InterPro"/>
</dbReference>
<feature type="transmembrane region" description="Helical" evidence="9">
    <location>
        <begin position="259"/>
        <end position="279"/>
    </location>
</feature>
<dbReference type="PANTHER" id="PTHR30614">
    <property type="entry name" value="MEMBRANE COMPONENT OF AMINO ACID ABC TRANSPORTER"/>
    <property type="match status" value="1"/>
</dbReference>